<feature type="compositionally biased region" description="Basic and acidic residues" evidence="1">
    <location>
        <begin position="529"/>
        <end position="546"/>
    </location>
</feature>
<feature type="region of interest" description="Disordered" evidence="1">
    <location>
        <begin position="479"/>
        <end position="547"/>
    </location>
</feature>
<feature type="compositionally biased region" description="Pro residues" evidence="1">
    <location>
        <begin position="343"/>
        <end position="354"/>
    </location>
</feature>
<feature type="compositionally biased region" description="Polar residues" evidence="1">
    <location>
        <begin position="50"/>
        <end position="66"/>
    </location>
</feature>
<feature type="compositionally biased region" description="Polar residues" evidence="1">
    <location>
        <begin position="709"/>
        <end position="719"/>
    </location>
</feature>
<feature type="compositionally biased region" description="Basic and acidic residues" evidence="1">
    <location>
        <begin position="67"/>
        <end position="89"/>
    </location>
</feature>
<feature type="region of interest" description="Disordered" evidence="1">
    <location>
        <begin position="681"/>
        <end position="829"/>
    </location>
</feature>
<name>A0A8K0X124_9PEZI</name>
<gene>
    <name evidence="2" type="ORF">B0T11DRAFT_101818</name>
</gene>
<feature type="region of interest" description="Disordered" evidence="1">
    <location>
        <begin position="261"/>
        <end position="294"/>
    </location>
</feature>
<comment type="caution">
    <text evidence="2">The sequence shown here is derived from an EMBL/GenBank/DDBJ whole genome shotgun (WGS) entry which is preliminary data.</text>
</comment>
<feature type="compositionally biased region" description="Polar residues" evidence="1">
    <location>
        <begin position="627"/>
        <end position="642"/>
    </location>
</feature>
<feature type="region of interest" description="Disordered" evidence="1">
    <location>
        <begin position="197"/>
        <end position="231"/>
    </location>
</feature>
<dbReference type="OrthoDB" id="5417386at2759"/>
<sequence>MTTHRGHLAPSGKAEVTIASPPGEAPRLDFSHFSAFGMGDDDTKTALPRSKSSSHIAHSIRTTTTYARDHDDTESLDEGSARARSECERGGMGDLIDFLREPPPSDYIQMPSTFDFDLGQLDDDQEEPGKWKQLANKLKKMNPIKPTSPTGTVHIQLKFPEPAVAAKTAEGHRHMAISVPMEHCALGPDSKWAVPAYNATKPLPPSPHRGPRKGSIASRTRSHLSDSITSVDDDALTMAPAAKAVPRMEYGRSHSSIRLWQHNSTPMSPPQSPPSTIASEGRSPGTPSQASRVELPMDPSAYIELTMPPPSSEPMTPESLMEDRVRNITHKIKNTALILQSAPGPPPSAAPRPLPYSSFHPTRPGSSPPSKPQPTKPLPRRPDFKVLPARRSSLKNVTLSAAHKHRNRPSLDEVLNSDQIKRTEIQSTEVEPAIERPEPSPKSVSCRSLASSILSAESEPVVASARAVRGYSRDSIVLQTTPGTTPRASVIRLSSAEKQKSPTSPGETDGSPYRTQRKASTRTNCSRRSRAEKVKSLKQRDMEHARAQLHQRQFENGMKAAAGNGGRPMTGDTVISELRLPSRDGQPETPSLSSFADSFPRPPTADSTKRNERPDSLFMGPSRENMETPTGTNRESYCSSTGGPRRYNSYLRTSWASSIPLLDRISSYAPSERSFMQILDSAAPADSQPHRRSDSATLPRIEQERLTPSRLSRVTSIASNMDGAESKCVSRRASTSSRTVTPGILSAKRSNNRLDDAATPRPTTPQEERWSATTMQSPGVARARSPPPPLSNPSRNERMSPELTPPVSRRGSPEHCTSCGHEKVPERSSMTPFGLEEDARRAALHQVGHIHHGIWSPASLQNLNSHMEDNAQTERHNSPRQQRDSQLLFRMSSAELHAHYDSLHRSDRASDVAHHILLNQERMEFELRRQEQNQKLSFARLMHNQMLFFSELERQLEGMGRSVSGRRKPRASLGWAGLAEANEDTAQSKHASKSSDTASIAFELEAMDPLMHDLRDGSRVSHECARYQPRNGVAYGPPPPPTTMPAAVGGRELDAYFNMI</sequence>
<organism evidence="2 3">
    <name type="scientific">Plectosphaerella cucumerina</name>
    <dbReference type="NCBI Taxonomy" id="40658"/>
    <lineage>
        <taxon>Eukaryota</taxon>
        <taxon>Fungi</taxon>
        <taxon>Dikarya</taxon>
        <taxon>Ascomycota</taxon>
        <taxon>Pezizomycotina</taxon>
        <taxon>Sordariomycetes</taxon>
        <taxon>Hypocreomycetidae</taxon>
        <taxon>Glomerellales</taxon>
        <taxon>Plectosphaerellaceae</taxon>
        <taxon>Plectosphaerella</taxon>
    </lineage>
</organism>
<feature type="compositionally biased region" description="Basic residues" evidence="1">
    <location>
        <begin position="515"/>
        <end position="528"/>
    </location>
</feature>
<feature type="compositionally biased region" description="Pro residues" evidence="1">
    <location>
        <begin position="366"/>
        <end position="377"/>
    </location>
</feature>
<dbReference type="Proteomes" id="UP000813385">
    <property type="component" value="Unassembled WGS sequence"/>
</dbReference>
<feature type="compositionally biased region" description="Low complexity" evidence="1">
    <location>
        <begin position="731"/>
        <end position="741"/>
    </location>
</feature>
<protein>
    <submittedName>
        <fullName evidence="2">Uncharacterized protein</fullName>
    </submittedName>
</protein>
<dbReference type="EMBL" id="JAGPXD010000004">
    <property type="protein sequence ID" value="KAH7358263.1"/>
    <property type="molecule type" value="Genomic_DNA"/>
</dbReference>
<feature type="region of interest" description="Disordered" evidence="1">
    <location>
        <begin position="1"/>
        <end position="89"/>
    </location>
</feature>
<feature type="region of interest" description="Disordered" evidence="1">
    <location>
        <begin position="580"/>
        <end position="643"/>
    </location>
</feature>
<evidence type="ECO:0000313" key="2">
    <source>
        <dbReference type="EMBL" id="KAH7358263.1"/>
    </source>
</evidence>
<evidence type="ECO:0000313" key="3">
    <source>
        <dbReference type="Proteomes" id="UP000813385"/>
    </source>
</evidence>
<feature type="region of interest" description="Disordered" evidence="1">
    <location>
        <begin position="339"/>
        <end position="444"/>
    </location>
</feature>
<reference evidence="2" key="1">
    <citation type="journal article" date="2021" name="Nat. Commun.">
        <title>Genetic determinants of endophytism in the Arabidopsis root mycobiome.</title>
        <authorList>
            <person name="Mesny F."/>
            <person name="Miyauchi S."/>
            <person name="Thiergart T."/>
            <person name="Pickel B."/>
            <person name="Atanasova L."/>
            <person name="Karlsson M."/>
            <person name="Huettel B."/>
            <person name="Barry K.W."/>
            <person name="Haridas S."/>
            <person name="Chen C."/>
            <person name="Bauer D."/>
            <person name="Andreopoulos W."/>
            <person name="Pangilinan J."/>
            <person name="LaButti K."/>
            <person name="Riley R."/>
            <person name="Lipzen A."/>
            <person name="Clum A."/>
            <person name="Drula E."/>
            <person name="Henrissat B."/>
            <person name="Kohler A."/>
            <person name="Grigoriev I.V."/>
            <person name="Martin F.M."/>
            <person name="Hacquard S."/>
        </authorList>
    </citation>
    <scope>NUCLEOTIDE SEQUENCE</scope>
    <source>
        <strain evidence="2">MPI-CAGE-AT-0016</strain>
    </source>
</reference>
<accession>A0A8K0X124</accession>
<evidence type="ECO:0000256" key="1">
    <source>
        <dbReference type="SAM" id="MobiDB-lite"/>
    </source>
</evidence>
<proteinExistence type="predicted"/>
<dbReference type="AlphaFoldDB" id="A0A8K0X124"/>
<keyword evidence="3" id="KW-1185">Reference proteome</keyword>